<name>A0A0F8XDI1_9ZZZZ</name>
<reference evidence="1" key="1">
    <citation type="journal article" date="2015" name="Nature">
        <title>Complex archaea that bridge the gap between prokaryotes and eukaryotes.</title>
        <authorList>
            <person name="Spang A."/>
            <person name="Saw J.H."/>
            <person name="Jorgensen S.L."/>
            <person name="Zaremba-Niedzwiedzka K."/>
            <person name="Martijn J."/>
            <person name="Lind A.E."/>
            <person name="van Eijk R."/>
            <person name="Schleper C."/>
            <person name="Guy L."/>
            <person name="Ettema T.J."/>
        </authorList>
    </citation>
    <scope>NUCLEOTIDE SEQUENCE</scope>
</reference>
<protein>
    <submittedName>
        <fullName evidence="1">Uncharacterized protein</fullName>
    </submittedName>
</protein>
<proteinExistence type="predicted"/>
<evidence type="ECO:0000313" key="1">
    <source>
        <dbReference type="EMBL" id="KKK66868.1"/>
    </source>
</evidence>
<organism evidence="1">
    <name type="scientific">marine sediment metagenome</name>
    <dbReference type="NCBI Taxonomy" id="412755"/>
    <lineage>
        <taxon>unclassified sequences</taxon>
        <taxon>metagenomes</taxon>
        <taxon>ecological metagenomes</taxon>
    </lineage>
</organism>
<sequence length="84" mass="9281">MVDQDNPTTFSTQTKRVVITSAYKVRFVDDSTYTYVGIANPGTATSAASWQIKRVKNSNGDVDWAGGDTLFNNIWDDYSGLSYS</sequence>
<dbReference type="AlphaFoldDB" id="A0A0F8XDI1"/>
<gene>
    <name evidence="1" type="ORF">LCGC14_2959750</name>
</gene>
<accession>A0A0F8XDI1</accession>
<comment type="caution">
    <text evidence="1">The sequence shown here is derived from an EMBL/GenBank/DDBJ whole genome shotgun (WGS) entry which is preliminary data.</text>
</comment>
<dbReference type="EMBL" id="LAZR01059875">
    <property type="protein sequence ID" value="KKK66868.1"/>
    <property type="molecule type" value="Genomic_DNA"/>
</dbReference>